<dbReference type="AlphaFoldDB" id="A0A1F6YP64"/>
<accession>A0A1F6YP64</accession>
<reference evidence="1 2" key="1">
    <citation type="journal article" date="2016" name="Nat. Commun.">
        <title>Thousands of microbial genomes shed light on interconnected biogeochemical processes in an aquifer system.</title>
        <authorList>
            <person name="Anantharaman K."/>
            <person name="Brown C.T."/>
            <person name="Hug L.A."/>
            <person name="Sharon I."/>
            <person name="Castelle C.J."/>
            <person name="Probst A.J."/>
            <person name="Thomas B.C."/>
            <person name="Singh A."/>
            <person name="Wilkins M.J."/>
            <person name="Karaoz U."/>
            <person name="Brodie E.L."/>
            <person name="Williams K.H."/>
            <person name="Hubbard S.S."/>
            <person name="Banfield J.F."/>
        </authorList>
    </citation>
    <scope>NUCLEOTIDE SEQUENCE [LARGE SCALE GENOMIC DNA]</scope>
</reference>
<dbReference type="Proteomes" id="UP000178138">
    <property type="component" value="Unassembled WGS sequence"/>
</dbReference>
<dbReference type="EMBL" id="MFVZ01000006">
    <property type="protein sequence ID" value="OGJ08182.1"/>
    <property type="molecule type" value="Genomic_DNA"/>
</dbReference>
<organism evidence="1 2">
    <name type="scientific">Candidatus Nomurabacteria bacterium RIFOXYA2_FULL_42_12</name>
    <dbReference type="NCBI Taxonomy" id="1801801"/>
    <lineage>
        <taxon>Bacteria</taxon>
        <taxon>Candidatus Nomuraibacteriota</taxon>
    </lineage>
</organism>
<name>A0A1F6YP64_9BACT</name>
<comment type="caution">
    <text evidence="1">The sequence shown here is derived from an EMBL/GenBank/DDBJ whole genome shotgun (WGS) entry which is preliminary data.</text>
</comment>
<proteinExistence type="predicted"/>
<sequence>MAKKQCAPARRIPLQNQAKINGHAFGAPVFQATLNLLVLSGSVFTTWLELTLLKIPDKCKMVNADSENENNDFGRIPFSSAYVFRQDFIFSPQEGALVRGTSARPEHDGARQD</sequence>
<evidence type="ECO:0000313" key="1">
    <source>
        <dbReference type="EMBL" id="OGJ08182.1"/>
    </source>
</evidence>
<protein>
    <submittedName>
        <fullName evidence="1">Uncharacterized protein</fullName>
    </submittedName>
</protein>
<evidence type="ECO:0000313" key="2">
    <source>
        <dbReference type="Proteomes" id="UP000178138"/>
    </source>
</evidence>
<gene>
    <name evidence="1" type="ORF">A2225_03310</name>
</gene>